<gene>
    <name evidence="4" type="ORF">GH754_03215</name>
</gene>
<evidence type="ECO:0000256" key="1">
    <source>
        <dbReference type="SAM" id="MobiDB-lite"/>
    </source>
</evidence>
<dbReference type="GO" id="GO:0003677">
    <property type="term" value="F:DNA binding"/>
    <property type="evidence" value="ECO:0007669"/>
    <property type="project" value="InterPro"/>
</dbReference>
<keyword evidence="2" id="KW-0472">Membrane</keyword>
<name>A0A6G1X307_9BACI</name>
<feature type="compositionally biased region" description="Acidic residues" evidence="1">
    <location>
        <begin position="141"/>
        <end position="151"/>
    </location>
</feature>
<feature type="domain" description="HTH cro/C1-type" evidence="3">
    <location>
        <begin position="13"/>
        <end position="47"/>
    </location>
</feature>
<accession>A0A6G1X307</accession>
<dbReference type="PANTHER" id="PTHR34475">
    <property type="match status" value="1"/>
</dbReference>
<dbReference type="SUPFAM" id="SSF47413">
    <property type="entry name" value="lambda repressor-like DNA-binding domains"/>
    <property type="match status" value="1"/>
</dbReference>
<keyword evidence="2" id="KW-1133">Transmembrane helix</keyword>
<dbReference type="AlphaFoldDB" id="A0A6G1X307"/>
<comment type="caution">
    <text evidence="4">The sequence shown here is derived from an EMBL/GenBank/DDBJ whole genome shotgun (WGS) entry which is preliminary data.</text>
</comment>
<evidence type="ECO:0000256" key="2">
    <source>
        <dbReference type="SAM" id="Phobius"/>
    </source>
</evidence>
<dbReference type="Pfam" id="PF13413">
    <property type="entry name" value="HTH_25"/>
    <property type="match status" value="1"/>
</dbReference>
<evidence type="ECO:0000259" key="3">
    <source>
        <dbReference type="PROSITE" id="PS50943"/>
    </source>
</evidence>
<feature type="transmembrane region" description="Helical" evidence="2">
    <location>
        <begin position="109"/>
        <end position="134"/>
    </location>
</feature>
<sequence length="313" mass="35698">MDGVKEMELGEKLREAREEKGLSLHEIQQMTKIQTRYLQAIEEGNYKVLPGSFYTRAFIREFAENVGLNADQLLEEYQSELPSSTDEDLERLSRVQKHRKQANSNKNSIFLSVFPKILTVLLIVSIIVFAYYFYQQTIEPEDTPQEQDSNEVEITRGEEAQEPNDELEKTDESATEDGEGEANEEDSENEGKVDEPEPESETELELVNQSEGGSLSAEYDVTLPEDEFNMTIETSKNSWLVIKNGDGKVFYNDDFSDDESPKTFDFAGEKEIQLRVGRAADLDVTINGVKVEYPFDPSKPENYVQNLTIKVKE</sequence>
<proteinExistence type="predicted"/>
<dbReference type="Gene3D" id="1.10.260.40">
    <property type="entry name" value="lambda repressor-like DNA-binding domains"/>
    <property type="match status" value="1"/>
</dbReference>
<dbReference type="CDD" id="cd00093">
    <property type="entry name" value="HTH_XRE"/>
    <property type="match status" value="1"/>
</dbReference>
<protein>
    <submittedName>
        <fullName evidence="4">DUF4115 domain-containing protein</fullName>
    </submittedName>
</protein>
<dbReference type="PROSITE" id="PS50943">
    <property type="entry name" value="HTH_CROC1"/>
    <property type="match status" value="1"/>
</dbReference>
<dbReference type="PANTHER" id="PTHR34475:SF1">
    <property type="entry name" value="CYTOSKELETON PROTEIN RODZ"/>
    <property type="match status" value="1"/>
</dbReference>
<dbReference type="Pfam" id="PF13464">
    <property type="entry name" value="RodZ_C"/>
    <property type="match status" value="1"/>
</dbReference>
<evidence type="ECO:0000313" key="5">
    <source>
        <dbReference type="Proteomes" id="UP000480185"/>
    </source>
</evidence>
<dbReference type="EMBL" id="WJNH01000002">
    <property type="protein sequence ID" value="MRG85334.1"/>
    <property type="molecule type" value="Genomic_DNA"/>
</dbReference>
<dbReference type="InterPro" id="IPR050400">
    <property type="entry name" value="Bact_Cytoskel_RodZ"/>
</dbReference>
<dbReference type="SMART" id="SM00530">
    <property type="entry name" value="HTH_XRE"/>
    <property type="match status" value="1"/>
</dbReference>
<feature type="compositionally biased region" description="Acidic residues" evidence="1">
    <location>
        <begin position="173"/>
        <end position="188"/>
    </location>
</feature>
<keyword evidence="5" id="KW-1185">Reference proteome</keyword>
<reference evidence="4 5" key="1">
    <citation type="submission" date="2019-11" db="EMBL/GenBank/DDBJ databases">
        <authorList>
            <person name="Li J."/>
        </authorList>
    </citation>
    <scope>NUCLEOTIDE SEQUENCE [LARGE SCALE GENOMIC DNA]</scope>
    <source>
        <strain evidence="4 5">J4</strain>
    </source>
</reference>
<dbReference type="InterPro" id="IPR010982">
    <property type="entry name" value="Lambda_DNA-bd_dom_sf"/>
</dbReference>
<organism evidence="4 5">
    <name type="scientific">Salinibacillus xinjiangensis</name>
    <dbReference type="NCBI Taxonomy" id="1229268"/>
    <lineage>
        <taxon>Bacteria</taxon>
        <taxon>Bacillati</taxon>
        <taxon>Bacillota</taxon>
        <taxon>Bacilli</taxon>
        <taxon>Bacillales</taxon>
        <taxon>Bacillaceae</taxon>
        <taxon>Salinibacillus</taxon>
    </lineage>
</organism>
<dbReference type="InterPro" id="IPR001387">
    <property type="entry name" value="Cro/C1-type_HTH"/>
</dbReference>
<keyword evidence="2" id="KW-0812">Transmembrane</keyword>
<dbReference type="OrthoDB" id="9797543at2"/>
<dbReference type="InterPro" id="IPR025194">
    <property type="entry name" value="RodZ-like_C"/>
</dbReference>
<feature type="region of interest" description="Disordered" evidence="1">
    <location>
        <begin position="141"/>
        <end position="214"/>
    </location>
</feature>
<evidence type="ECO:0000313" key="4">
    <source>
        <dbReference type="EMBL" id="MRG85334.1"/>
    </source>
</evidence>
<dbReference type="Proteomes" id="UP000480185">
    <property type="component" value="Unassembled WGS sequence"/>
</dbReference>